<protein>
    <submittedName>
        <fullName evidence="1">Uncharacterized protein</fullName>
    </submittedName>
</protein>
<comment type="caution">
    <text evidence="1">The sequence shown here is derived from an EMBL/GenBank/DDBJ whole genome shotgun (WGS) entry which is preliminary data.</text>
</comment>
<dbReference type="Proteomes" id="UP000287547">
    <property type="component" value="Unassembled WGS sequence"/>
</dbReference>
<name>A0A428YYH7_KIBAR</name>
<gene>
    <name evidence="1" type="ORF">DMH04_37790</name>
</gene>
<sequence length="65" mass="7043">MEGAGEVEVEVVCGGYARRRRPLAGAESVLRGDVDELGVEGCDGYARGQALRVARKLVRRAAWVR</sequence>
<dbReference type="AlphaFoldDB" id="A0A428YYH7"/>
<evidence type="ECO:0000313" key="2">
    <source>
        <dbReference type="Proteomes" id="UP000287547"/>
    </source>
</evidence>
<accession>A0A428YYH7</accession>
<organism evidence="1 2">
    <name type="scientific">Kibdelosporangium aridum</name>
    <dbReference type="NCBI Taxonomy" id="2030"/>
    <lineage>
        <taxon>Bacteria</taxon>
        <taxon>Bacillati</taxon>
        <taxon>Actinomycetota</taxon>
        <taxon>Actinomycetes</taxon>
        <taxon>Pseudonocardiales</taxon>
        <taxon>Pseudonocardiaceae</taxon>
        <taxon>Kibdelosporangium</taxon>
    </lineage>
</organism>
<dbReference type="EMBL" id="QHKI01000046">
    <property type="protein sequence ID" value="RSM75882.1"/>
    <property type="molecule type" value="Genomic_DNA"/>
</dbReference>
<reference evidence="1 2" key="1">
    <citation type="submission" date="2018-05" db="EMBL/GenBank/DDBJ databases">
        <title>Evolution of GPA BGCs.</title>
        <authorList>
            <person name="Waglechner N."/>
            <person name="Wright G.D."/>
        </authorList>
    </citation>
    <scope>NUCLEOTIDE SEQUENCE [LARGE SCALE GENOMIC DNA]</scope>
    <source>
        <strain evidence="1 2">A82846</strain>
    </source>
</reference>
<evidence type="ECO:0000313" key="1">
    <source>
        <dbReference type="EMBL" id="RSM75882.1"/>
    </source>
</evidence>
<proteinExistence type="predicted"/>